<evidence type="ECO:0000313" key="2">
    <source>
        <dbReference type="EMBL" id="EGN94889.1"/>
    </source>
</evidence>
<dbReference type="Proteomes" id="UP000008063">
    <property type="component" value="Unassembled WGS sequence"/>
</dbReference>
<dbReference type="OMA" id="IETHERC"/>
<keyword evidence="3" id="KW-1185">Reference proteome</keyword>
<dbReference type="PANTHER" id="PTHR33112:SF16">
    <property type="entry name" value="HETEROKARYON INCOMPATIBILITY DOMAIN-CONTAINING PROTEIN"/>
    <property type="match status" value="1"/>
</dbReference>
<evidence type="ECO:0000313" key="3">
    <source>
        <dbReference type="Proteomes" id="UP000008063"/>
    </source>
</evidence>
<sequence>MPFYVIVDTDDNAACYIAARELVLDVASLASYKLASECIAECTRHHDSCPKPDQTILPTRVIDCSEPNRPKMVICTQGSYVALSYVWGETQPYSTTANIDSLVRDGLDIEKLPKTIKDAILSTCRLGLRYLWIDAFCILQDSRKDKNREIRQMRRIYRDAYVTIVAASAGK</sequence>
<dbReference type="InterPro" id="IPR010730">
    <property type="entry name" value="HET"/>
</dbReference>
<reference evidence="3" key="1">
    <citation type="journal article" date="2011" name="Science">
        <title>The plant cell wall-decomposing machinery underlies the functional diversity of forest fungi.</title>
        <authorList>
            <person name="Eastwood D.C."/>
            <person name="Floudas D."/>
            <person name="Binder M."/>
            <person name="Majcherczyk A."/>
            <person name="Schneider P."/>
            <person name="Aerts A."/>
            <person name="Asiegbu F.O."/>
            <person name="Baker S.E."/>
            <person name="Barry K."/>
            <person name="Bendiksby M."/>
            <person name="Blumentritt M."/>
            <person name="Coutinho P.M."/>
            <person name="Cullen D."/>
            <person name="de Vries R.P."/>
            <person name="Gathman A."/>
            <person name="Goodell B."/>
            <person name="Henrissat B."/>
            <person name="Ihrmark K."/>
            <person name="Kauserud H."/>
            <person name="Kohler A."/>
            <person name="LaButti K."/>
            <person name="Lapidus A."/>
            <person name="Lavin J.L."/>
            <person name="Lee Y.-H."/>
            <person name="Lindquist E."/>
            <person name="Lilly W."/>
            <person name="Lucas S."/>
            <person name="Morin E."/>
            <person name="Murat C."/>
            <person name="Oguiza J.A."/>
            <person name="Park J."/>
            <person name="Pisabarro A.G."/>
            <person name="Riley R."/>
            <person name="Rosling A."/>
            <person name="Salamov A."/>
            <person name="Schmidt O."/>
            <person name="Schmutz J."/>
            <person name="Skrede I."/>
            <person name="Stenlid J."/>
            <person name="Wiebenga A."/>
            <person name="Xie X."/>
            <person name="Kuees U."/>
            <person name="Hibbett D.S."/>
            <person name="Hoffmeister D."/>
            <person name="Hoegberg N."/>
            <person name="Martin F."/>
            <person name="Grigoriev I.V."/>
            <person name="Watkinson S.C."/>
        </authorList>
    </citation>
    <scope>NUCLEOTIDE SEQUENCE [LARGE SCALE GENOMIC DNA]</scope>
    <source>
        <strain evidence="3">strain S7.3</strain>
    </source>
</reference>
<proteinExistence type="predicted"/>
<accession>F8Q9Y4</accession>
<feature type="domain" description="Heterokaryon incompatibility" evidence="1">
    <location>
        <begin position="80"/>
        <end position="170"/>
    </location>
</feature>
<dbReference type="AlphaFoldDB" id="F8Q9Y4"/>
<gene>
    <name evidence="2" type="ORF">SERLA73DRAFT_187983</name>
</gene>
<dbReference type="STRING" id="936435.F8Q9Y4"/>
<dbReference type="InParanoid" id="F8Q9Y4"/>
<dbReference type="Pfam" id="PF06985">
    <property type="entry name" value="HET"/>
    <property type="match status" value="1"/>
</dbReference>
<dbReference type="PANTHER" id="PTHR33112">
    <property type="entry name" value="DOMAIN PROTEIN, PUTATIVE-RELATED"/>
    <property type="match status" value="1"/>
</dbReference>
<name>F8Q9Y4_SERL3</name>
<dbReference type="HOGENOM" id="CLU_102622_1_2_1"/>
<evidence type="ECO:0000259" key="1">
    <source>
        <dbReference type="Pfam" id="PF06985"/>
    </source>
</evidence>
<organism evidence="3">
    <name type="scientific">Serpula lacrymans var. lacrymans (strain S7.3)</name>
    <name type="common">Dry rot fungus</name>
    <dbReference type="NCBI Taxonomy" id="936435"/>
    <lineage>
        <taxon>Eukaryota</taxon>
        <taxon>Fungi</taxon>
        <taxon>Dikarya</taxon>
        <taxon>Basidiomycota</taxon>
        <taxon>Agaricomycotina</taxon>
        <taxon>Agaricomycetes</taxon>
        <taxon>Agaricomycetidae</taxon>
        <taxon>Boletales</taxon>
        <taxon>Coniophorineae</taxon>
        <taxon>Serpulaceae</taxon>
        <taxon>Serpula</taxon>
    </lineage>
</organism>
<dbReference type="OrthoDB" id="5125733at2759"/>
<feature type="non-terminal residue" evidence="2">
    <location>
        <position position="171"/>
    </location>
</feature>
<protein>
    <recommendedName>
        <fullName evidence="1">Heterokaryon incompatibility domain-containing protein</fullName>
    </recommendedName>
</protein>
<dbReference type="EMBL" id="GL945487">
    <property type="protein sequence ID" value="EGN94889.1"/>
    <property type="molecule type" value="Genomic_DNA"/>
</dbReference>